<name>A0ABX2PPG3_9RHOB</name>
<protein>
    <submittedName>
        <fullName evidence="1">Uncharacterized protein</fullName>
    </submittedName>
</protein>
<proteinExistence type="predicted"/>
<reference evidence="1 2" key="1">
    <citation type="submission" date="2020-06" db="EMBL/GenBank/DDBJ databases">
        <authorList>
            <person name="Cao W.R."/>
        </authorList>
    </citation>
    <scope>NUCLEOTIDE SEQUENCE [LARGE SCALE GENOMIC DNA]</scope>
    <source>
        <strain evidence="1 2">B1Z28</strain>
    </source>
</reference>
<dbReference type="Proteomes" id="UP000630805">
    <property type="component" value="Unassembled WGS sequence"/>
</dbReference>
<evidence type="ECO:0000313" key="1">
    <source>
        <dbReference type="EMBL" id="NVO56036.1"/>
    </source>
</evidence>
<dbReference type="RefSeq" id="WP_176864081.1">
    <property type="nucleotide sequence ID" value="NZ_JABXWT010000003.1"/>
</dbReference>
<comment type="caution">
    <text evidence="1">The sequence shown here is derived from an EMBL/GenBank/DDBJ whole genome shotgun (WGS) entry which is preliminary data.</text>
</comment>
<keyword evidence="2" id="KW-1185">Reference proteome</keyword>
<accession>A0ABX2PPG3</accession>
<dbReference type="EMBL" id="JABXWT010000003">
    <property type="protein sequence ID" value="NVO56036.1"/>
    <property type="molecule type" value="Genomic_DNA"/>
</dbReference>
<evidence type="ECO:0000313" key="2">
    <source>
        <dbReference type="Proteomes" id="UP000630805"/>
    </source>
</evidence>
<organism evidence="1 2">
    <name type="scientific">Ruegeria haliotis</name>
    <dbReference type="NCBI Taxonomy" id="2747601"/>
    <lineage>
        <taxon>Bacteria</taxon>
        <taxon>Pseudomonadati</taxon>
        <taxon>Pseudomonadota</taxon>
        <taxon>Alphaproteobacteria</taxon>
        <taxon>Rhodobacterales</taxon>
        <taxon>Roseobacteraceae</taxon>
        <taxon>Ruegeria</taxon>
    </lineage>
</organism>
<gene>
    <name evidence="1" type="ORF">HW561_09575</name>
</gene>
<sequence length="387" mass="42435">MIEIIDAESARSWLSQQDRQTRVRFVARMALRSFPAAIGEAPFDQENTLRLLHHLLIATVASFDLGAARKAARFAFGSVSYAGSAQQIYNDQLFFASPHPSQNQVLYGDEQPPAGSLRREVAENAISNALAWAVGFSEPDPSVEYGGGFWELAWLAGAENAAKLAKSDVAALGEWPPLWDVNGRPSSVLGDYSNLDDLVVSDKGVWGFWLRWFKAIHDGKPMPWELSGLIASTLSDQDWKSGPAHVAREIEKIEALFSVRQSLSELEKDRTAVISDSRLGIGGNNPPEEVELPSSLRENYAIIWAAVDEIAEQAEAEEPDKSLILSTLKKLTDALKSCLSWVGRKADLAIDTAIKWSIPAAGGYFVLNPSKFQALIEAVRNWSATLP</sequence>